<evidence type="ECO:0000256" key="7">
    <source>
        <dbReference type="ARBA" id="ARBA00023136"/>
    </source>
</evidence>
<feature type="transmembrane region" description="Helical" evidence="9">
    <location>
        <begin position="130"/>
        <end position="154"/>
    </location>
</feature>
<dbReference type="EMBL" id="MYFM01000006">
    <property type="protein sequence ID" value="OVE96920.1"/>
    <property type="molecule type" value="Genomic_DNA"/>
</dbReference>
<protein>
    <recommendedName>
        <fullName evidence="8">Permease IIC component</fullName>
    </recommendedName>
</protein>
<comment type="caution">
    <text evidence="11">The sequence shown here is derived from an EMBL/GenBank/DDBJ whole genome shotgun (WGS) entry which is preliminary data.</text>
</comment>
<proteinExistence type="predicted"/>
<evidence type="ECO:0000313" key="11">
    <source>
        <dbReference type="EMBL" id="OVE96920.1"/>
    </source>
</evidence>
<feature type="transmembrane region" description="Helical" evidence="9">
    <location>
        <begin position="221"/>
        <end position="254"/>
    </location>
</feature>
<evidence type="ECO:0000256" key="6">
    <source>
        <dbReference type="ARBA" id="ARBA00022989"/>
    </source>
</evidence>
<feature type="domain" description="PTS EIIC type-3" evidence="10">
    <location>
        <begin position="8"/>
        <end position="405"/>
    </location>
</feature>
<dbReference type="PIRSF" id="PIRSF006351">
    <property type="entry name" value="PTS_EIIC-Cellobiose"/>
    <property type="match status" value="1"/>
</dbReference>
<evidence type="ECO:0000313" key="12">
    <source>
        <dbReference type="Proteomes" id="UP000196232"/>
    </source>
</evidence>
<evidence type="ECO:0000256" key="9">
    <source>
        <dbReference type="SAM" id="Phobius"/>
    </source>
</evidence>
<accession>A0A202F8Z4</accession>
<dbReference type="NCBIfam" id="TIGR00410">
    <property type="entry name" value="lacE"/>
    <property type="match status" value="1"/>
</dbReference>
<dbReference type="Proteomes" id="UP000196232">
    <property type="component" value="Unassembled WGS sequence"/>
</dbReference>
<feature type="transmembrane region" description="Helical" evidence="9">
    <location>
        <begin position="362"/>
        <end position="380"/>
    </location>
</feature>
<keyword evidence="2 8" id="KW-0813">Transport</keyword>
<evidence type="ECO:0000256" key="3">
    <source>
        <dbReference type="ARBA" id="ARBA00022475"/>
    </source>
</evidence>
<comment type="function">
    <text evidence="8">The phosphoenolpyruvate-dependent sugar phosphotransferase system (PTS), a major carbohydrate active -transport system, catalyzes the phosphorylation of incoming sugar substrates concomitant with their translocation across the cell membrane.</text>
</comment>
<keyword evidence="3 8" id="KW-1003">Cell membrane</keyword>
<feature type="transmembrane region" description="Helical" evidence="9">
    <location>
        <begin position="174"/>
        <end position="200"/>
    </location>
</feature>
<organism evidence="11 12">
    <name type="scientific">Companilactobacillus bobalius</name>
    <dbReference type="NCBI Taxonomy" id="2801451"/>
    <lineage>
        <taxon>Bacteria</taxon>
        <taxon>Bacillati</taxon>
        <taxon>Bacillota</taxon>
        <taxon>Bacilli</taxon>
        <taxon>Lactobacillales</taxon>
        <taxon>Lactobacillaceae</taxon>
        <taxon>Companilactobacillus</taxon>
    </lineage>
</organism>
<sequence length="421" mass="45871">MKDKIQAFFNKITPALDKFSTNKYLQTIMGAMMATLGPVILGSIAVLLSIFTGKLKIAPLTNVLTAINTFTIGSLALYIAFLMAKFLVPHFLKNDDGSMAGIISIMSFLILTPLGQITHKGGDIAAIPTTWLSAQGVFSAMIVGLIVGRFYVYIKQHGWTIKMPSSVPPMVSDAFSALIPAVVIGAVFGVISYLFALTSWGSVHQMIFSLIQQPLRNVGGSIWAMILVSLLMQILWFFGIHGTNVILPLVTPIWLSMDMENLSAVAKGQTPPNIIGLAFFNVITWSGLALGLVLLMMFASKSKQYKELGRLSIVPALFGITEPVIFGTPLVLNFDLAVPFITNNTIALVISYLLTKVGIVSRFIGAQAVFGLPLGFHAAVEGHVSIIILQVLLQLVLSPLLWYPWFKHLDNKAYKLEQESK</sequence>
<keyword evidence="5 9" id="KW-0812">Transmembrane</keyword>
<evidence type="ECO:0000256" key="2">
    <source>
        <dbReference type="ARBA" id="ARBA00022448"/>
    </source>
</evidence>
<name>A0A202F8Z4_9LACO</name>
<dbReference type="InterPro" id="IPR051088">
    <property type="entry name" value="PTS_Sugar-EIIC/EIIB"/>
</dbReference>
<dbReference type="GO" id="GO:0009401">
    <property type="term" value="P:phosphoenolpyruvate-dependent sugar phosphotransferase system"/>
    <property type="evidence" value="ECO:0007669"/>
    <property type="project" value="InterPro"/>
</dbReference>
<dbReference type="PANTHER" id="PTHR33989:SF4">
    <property type="entry name" value="PTS SYSTEM N,N'-DIACETYLCHITOBIOSE-SPECIFIC EIIC COMPONENT"/>
    <property type="match status" value="1"/>
</dbReference>
<dbReference type="InterPro" id="IPR004796">
    <property type="entry name" value="PTS_IIC_cello"/>
</dbReference>
<dbReference type="GO" id="GO:0008982">
    <property type="term" value="F:protein-N(PI)-phosphohistidine-sugar phosphotransferase activity"/>
    <property type="evidence" value="ECO:0007669"/>
    <property type="project" value="UniProtKB-UniRule"/>
</dbReference>
<evidence type="ECO:0000256" key="8">
    <source>
        <dbReference type="PIRNR" id="PIRNR006351"/>
    </source>
</evidence>
<dbReference type="InterPro" id="IPR003352">
    <property type="entry name" value="PTS_EIIC"/>
</dbReference>
<keyword evidence="7 8" id="KW-0472">Membrane</keyword>
<dbReference type="PANTHER" id="PTHR33989">
    <property type="match status" value="1"/>
</dbReference>
<feature type="transmembrane region" description="Helical" evidence="9">
    <location>
        <begin position="336"/>
        <end position="355"/>
    </location>
</feature>
<dbReference type="Pfam" id="PF02378">
    <property type="entry name" value="PTS_EIIC"/>
    <property type="match status" value="1"/>
</dbReference>
<evidence type="ECO:0000259" key="10">
    <source>
        <dbReference type="PROSITE" id="PS51105"/>
    </source>
</evidence>
<dbReference type="GO" id="GO:0005886">
    <property type="term" value="C:plasma membrane"/>
    <property type="evidence" value="ECO:0007669"/>
    <property type="project" value="UniProtKB-SubCell"/>
</dbReference>
<dbReference type="AlphaFoldDB" id="A0A202F8Z4"/>
<evidence type="ECO:0000256" key="1">
    <source>
        <dbReference type="ARBA" id="ARBA00004651"/>
    </source>
</evidence>
<comment type="subcellular location">
    <subcellularLocation>
        <location evidence="1">Cell membrane</location>
        <topology evidence="1">Multi-pass membrane protein</topology>
    </subcellularLocation>
</comment>
<dbReference type="InterPro" id="IPR004501">
    <property type="entry name" value="PTS_EIIC_3"/>
</dbReference>
<dbReference type="RefSeq" id="WP_056953096.1">
    <property type="nucleotide sequence ID" value="NZ_LNUA01000061.1"/>
</dbReference>
<reference evidence="11 12" key="1">
    <citation type="submission" date="2017-03" db="EMBL/GenBank/DDBJ databases">
        <title>Genome sequence of Lactobacillus bobalius KACC 16343.</title>
        <authorList>
            <person name="Chun J."/>
        </authorList>
    </citation>
    <scope>NUCLEOTIDE SEQUENCE [LARGE SCALE GENOMIC DNA]</scope>
    <source>
        <strain evidence="11 12">KACC 16343</strain>
    </source>
</reference>
<gene>
    <name evidence="11" type="ORF">LKACC16343_01930</name>
</gene>
<feature type="transmembrane region" description="Helical" evidence="9">
    <location>
        <begin position="63"/>
        <end position="87"/>
    </location>
</feature>
<feature type="transmembrane region" description="Helical" evidence="9">
    <location>
        <begin position="274"/>
        <end position="299"/>
    </location>
</feature>
<evidence type="ECO:0000256" key="4">
    <source>
        <dbReference type="ARBA" id="ARBA00022597"/>
    </source>
</evidence>
<dbReference type="GO" id="GO:1902815">
    <property type="term" value="P:N,N'-diacetylchitobiose import"/>
    <property type="evidence" value="ECO:0007669"/>
    <property type="project" value="TreeGrafter"/>
</dbReference>
<feature type="transmembrane region" description="Helical" evidence="9">
    <location>
        <begin position="28"/>
        <end position="51"/>
    </location>
</feature>
<dbReference type="PROSITE" id="PS51105">
    <property type="entry name" value="PTS_EIIC_TYPE_3"/>
    <property type="match status" value="1"/>
</dbReference>
<feature type="transmembrane region" description="Helical" evidence="9">
    <location>
        <begin position="99"/>
        <end position="118"/>
    </location>
</feature>
<feature type="transmembrane region" description="Helical" evidence="9">
    <location>
        <begin position="386"/>
        <end position="406"/>
    </location>
</feature>
<feature type="transmembrane region" description="Helical" evidence="9">
    <location>
        <begin position="311"/>
        <end position="330"/>
    </location>
</feature>
<keyword evidence="6 9" id="KW-1133">Transmembrane helix</keyword>
<keyword evidence="4 8" id="KW-0762">Sugar transport</keyword>
<evidence type="ECO:0000256" key="5">
    <source>
        <dbReference type="ARBA" id="ARBA00022692"/>
    </source>
</evidence>